<evidence type="ECO:0000313" key="3">
    <source>
        <dbReference type="Proteomes" id="UP001143747"/>
    </source>
</evidence>
<reference evidence="2" key="1">
    <citation type="submission" date="2022-01" db="EMBL/GenBank/DDBJ databases">
        <title>Draft genome of Methanogenium marinum DSM 15558.</title>
        <authorList>
            <person name="Chen S.-C."/>
            <person name="You Y.-T."/>
        </authorList>
    </citation>
    <scope>NUCLEOTIDE SEQUENCE</scope>
    <source>
        <strain evidence="2">DSM 15558</strain>
    </source>
</reference>
<evidence type="ECO:0000259" key="1">
    <source>
        <dbReference type="Pfam" id="PF00148"/>
    </source>
</evidence>
<dbReference type="Proteomes" id="UP001143747">
    <property type="component" value="Unassembled WGS sequence"/>
</dbReference>
<gene>
    <name evidence="2" type="ORF">L0665_05355</name>
</gene>
<dbReference type="RefSeq" id="WP_274924673.1">
    <property type="nucleotide sequence ID" value="NZ_JAKELO010000002.1"/>
</dbReference>
<dbReference type="SUPFAM" id="SSF53807">
    <property type="entry name" value="Helical backbone' metal receptor"/>
    <property type="match status" value="1"/>
</dbReference>
<proteinExistence type="predicted"/>
<name>A0A9Q4PVH7_9EURY</name>
<dbReference type="PANTHER" id="PTHR42956:SF1">
    <property type="entry name" value="NITROGENASE IRON-MOLYBDENUM COFACTOR BIOSYNTHESIS PROTEIN NIFE"/>
    <property type="match status" value="1"/>
</dbReference>
<accession>A0A9Q4PVH7</accession>
<protein>
    <submittedName>
        <fullName evidence="2">Nitrogenase component 1</fullName>
    </submittedName>
</protein>
<dbReference type="Gene3D" id="3.40.50.1980">
    <property type="entry name" value="Nitrogenase molybdenum iron protein domain"/>
    <property type="match status" value="2"/>
</dbReference>
<evidence type="ECO:0000313" key="2">
    <source>
        <dbReference type="EMBL" id="MDE4908035.1"/>
    </source>
</evidence>
<dbReference type="Pfam" id="PF00148">
    <property type="entry name" value="Oxidored_nitro"/>
    <property type="match status" value="1"/>
</dbReference>
<dbReference type="PANTHER" id="PTHR42956">
    <property type="entry name" value="NITROGENASE IRON-MOLYBDENUM COFACTOR BIOSYNTHESIS PROTEIN NIFE"/>
    <property type="match status" value="1"/>
</dbReference>
<dbReference type="EMBL" id="JAKELO010000002">
    <property type="protein sequence ID" value="MDE4908035.1"/>
    <property type="molecule type" value="Genomic_DNA"/>
</dbReference>
<dbReference type="GO" id="GO:0016491">
    <property type="term" value="F:oxidoreductase activity"/>
    <property type="evidence" value="ECO:0007669"/>
    <property type="project" value="InterPro"/>
</dbReference>
<sequence>MAKPCTNPIWPCAMVGAAAAMAGLDGAGVIIHGASGCYFYADSVIPDPVNCTYLVEDEVIFGTGDRLQEVAEGLMPFSEKIVVINSCVPATIGEDLAPYCAGADALIIDAPGYCGDMMDGYRIALKAFPAEIDSGRKGVNIDGLISTDPFAVGNRMEAERLLFSAGIPVAAKYCNDTLASALSPAKMTVTALPDVASGIGQSVGSLCGLDAIGATFSSLQEVFPDADCAPVMDICEETEELVVKACDRYLRVNDPPRVALFGIAGYMDMAANLLTTFMEAEICGAGARNRPSEDSGCTWAPDLGTVKQIIAAGEPDLIIGSRYEATLAPGVPFVQTTIPIRKHSMLCHRPLIGTEGVLWLIESVVNAGKNGC</sequence>
<dbReference type="InterPro" id="IPR000510">
    <property type="entry name" value="Nase/OxRdtase_comp1"/>
</dbReference>
<dbReference type="InterPro" id="IPR049939">
    <property type="entry name" value="NifE-like"/>
</dbReference>
<dbReference type="AlphaFoldDB" id="A0A9Q4PVH7"/>
<keyword evidence="3" id="KW-1185">Reference proteome</keyword>
<feature type="domain" description="Nitrogenase/oxidoreductase component 1" evidence="1">
    <location>
        <begin position="12"/>
        <end position="367"/>
    </location>
</feature>
<comment type="caution">
    <text evidence="2">The sequence shown here is derived from an EMBL/GenBank/DDBJ whole genome shotgun (WGS) entry which is preliminary data.</text>
</comment>
<organism evidence="2 3">
    <name type="scientific">Methanogenium marinum</name>
    <dbReference type="NCBI Taxonomy" id="348610"/>
    <lineage>
        <taxon>Archaea</taxon>
        <taxon>Methanobacteriati</taxon>
        <taxon>Methanobacteriota</taxon>
        <taxon>Stenosarchaea group</taxon>
        <taxon>Methanomicrobia</taxon>
        <taxon>Methanomicrobiales</taxon>
        <taxon>Methanomicrobiaceae</taxon>
        <taxon>Methanogenium</taxon>
    </lineage>
</organism>